<dbReference type="RefSeq" id="WP_091790910.1">
    <property type="nucleotide sequence ID" value="NZ_FNAF01000001.1"/>
</dbReference>
<sequence length="80" mass="8325">MKALEKLNAKMAIPVCTLMIATPGVAMASEGAGNDVMGIIQTQITSLTSSSKTIIGGAIGLSAIFFGAKFVWTKFKSMAR</sequence>
<feature type="signal peptide" evidence="2">
    <location>
        <begin position="1"/>
        <end position="28"/>
    </location>
</feature>
<dbReference type="EMBL" id="FNAF01000001">
    <property type="protein sequence ID" value="SDD11734.1"/>
    <property type="molecule type" value="Genomic_DNA"/>
</dbReference>
<keyword evidence="2" id="KW-0732">Signal</keyword>
<feature type="chain" id="PRO_5011620312" evidence="2">
    <location>
        <begin position="29"/>
        <end position="80"/>
    </location>
</feature>
<keyword evidence="1" id="KW-0812">Transmembrane</keyword>
<dbReference type="AlphaFoldDB" id="A0A1G6S4Y3"/>
<keyword evidence="4" id="KW-1185">Reference proteome</keyword>
<reference evidence="3 4" key="1">
    <citation type="submission" date="2016-10" db="EMBL/GenBank/DDBJ databases">
        <authorList>
            <person name="de Groot N.N."/>
        </authorList>
    </citation>
    <scope>NUCLEOTIDE SEQUENCE [LARGE SCALE GENOMIC DNA]</scope>
    <source>
        <strain evidence="3 4">DSM 20475</strain>
    </source>
</reference>
<keyword evidence="1" id="KW-1133">Transmembrane helix</keyword>
<evidence type="ECO:0000256" key="2">
    <source>
        <dbReference type="SAM" id="SignalP"/>
    </source>
</evidence>
<protein>
    <submittedName>
        <fullName evidence="3">Uncharacterized protein</fullName>
    </submittedName>
</protein>
<proteinExistence type="predicted"/>
<feature type="transmembrane region" description="Helical" evidence="1">
    <location>
        <begin position="52"/>
        <end position="72"/>
    </location>
</feature>
<evidence type="ECO:0000313" key="4">
    <source>
        <dbReference type="Proteomes" id="UP000198995"/>
    </source>
</evidence>
<keyword evidence="1" id="KW-0472">Membrane</keyword>
<gene>
    <name evidence="3" type="ORF">SAMN04489866_101223</name>
</gene>
<organism evidence="3 4">
    <name type="scientific">Peptococcus niger</name>
    <dbReference type="NCBI Taxonomy" id="2741"/>
    <lineage>
        <taxon>Bacteria</taxon>
        <taxon>Bacillati</taxon>
        <taxon>Bacillota</taxon>
        <taxon>Clostridia</taxon>
        <taxon>Eubacteriales</taxon>
        <taxon>Peptococcaceae</taxon>
        <taxon>Peptococcus</taxon>
    </lineage>
</organism>
<name>A0A1G6S4Y3_PEPNI</name>
<evidence type="ECO:0000313" key="3">
    <source>
        <dbReference type="EMBL" id="SDD11734.1"/>
    </source>
</evidence>
<dbReference type="STRING" id="2741.SAMN04489866_101223"/>
<accession>A0A1G6S4Y3</accession>
<dbReference type="Proteomes" id="UP000198995">
    <property type="component" value="Unassembled WGS sequence"/>
</dbReference>
<evidence type="ECO:0000256" key="1">
    <source>
        <dbReference type="SAM" id="Phobius"/>
    </source>
</evidence>